<evidence type="ECO:0000313" key="4">
    <source>
        <dbReference type="EMBL" id="MTS50110.1"/>
    </source>
</evidence>
<reference evidence="4 6" key="2">
    <citation type="journal article" date="2019" name="Nat. Med.">
        <title>A library of human gut bacterial isolates paired with longitudinal multiomics data enables mechanistic microbiome research.</title>
        <authorList>
            <person name="Poyet M."/>
            <person name="Groussin M."/>
            <person name="Gibbons S.M."/>
            <person name="Avila-Pacheco J."/>
            <person name="Jiang X."/>
            <person name="Kearney S.M."/>
            <person name="Perrotta A.R."/>
            <person name="Berdy B."/>
            <person name="Zhao S."/>
            <person name="Lieberman T.D."/>
            <person name="Swanson P.K."/>
            <person name="Smith M."/>
            <person name="Roesemann S."/>
            <person name="Alexander J.E."/>
            <person name="Rich S.A."/>
            <person name="Livny J."/>
            <person name="Vlamakis H."/>
            <person name="Clish C."/>
            <person name="Bullock K."/>
            <person name="Deik A."/>
            <person name="Scott J."/>
            <person name="Pierce K.A."/>
            <person name="Xavier R.J."/>
            <person name="Alm E.J."/>
        </authorList>
    </citation>
    <scope>NUCLEOTIDE SEQUENCE [LARGE SCALE GENOMIC DNA]</scope>
    <source>
        <strain evidence="4 6">BIOML-A7</strain>
    </source>
</reference>
<keyword evidence="5" id="KW-1185">Reference proteome</keyword>
<evidence type="ECO:0000313" key="5">
    <source>
        <dbReference type="Proteomes" id="UP000032483"/>
    </source>
</evidence>
<feature type="compositionally biased region" description="Acidic residues" evidence="1">
    <location>
        <begin position="99"/>
        <end position="110"/>
    </location>
</feature>
<organism evidence="3 5">
    <name type="scientific">Ruthenibacterium lactatiformans</name>
    <dbReference type="NCBI Taxonomy" id="1550024"/>
    <lineage>
        <taxon>Bacteria</taxon>
        <taxon>Bacillati</taxon>
        <taxon>Bacillota</taxon>
        <taxon>Clostridia</taxon>
        <taxon>Eubacteriales</taxon>
        <taxon>Oscillospiraceae</taxon>
        <taxon>Ruthenibacterium</taxon>
    </lineage>
</organism>
<evidence type="ECO:0000313" key="6">
    <source>
        <dbReference type="Proteomes" id="UP000449193"/>
    </source>
</evidence>
<accession>A0A0D8J055</accession>
<dbReference type="AlphaFoldDB" id="A0A0D8J055"/>
<dbReference type="Proteomes" id="UP000449193">
    <property type="component" value="Unassembled WGS sequence"/>
</dbReference>
<protein>
    <submittedName>
        <fullName evidence="3">Uncharacterized protein</fullName>
    </submittedName>
</protein>
<proteinExistence type="predicted"/>
<dbReference type="GeneID" id="42856300"/>
<comment type="caution">
    <text evidence="3">The sequence shown here is derived from an EMBL/GenBank/DDBJ whole genome shotgun (WGS) entry which is preliminary data.</text>
</comment>
<keyword evidence="2" id="KW-0732">Signal</keyword>
<dbReference type="EMBL" id="JXXK01000007">
    <property type="protein sequence ID" value="KJF40330.1"/>
    <property type="molecule type" value="Genomic_DNA"/>
</dbReference>
<dbReference type="EMBL" id="WMZR01000001">
    <property type="protein sequence ID" value="MTS50110.1"/>
    <property type="molecule type" value="Genomic_DNA"/>
</dbReference>
<dbReference type="Proteomes" id="UP000032483">
    <property type="component" value="Unassembled WGS sequence"/>
</dbReference>
<evidence type="ECO:0000256" key="2">
    <source>
        <dbReference type="SAM" id="SignalP"/>
    </source>
</evidence>
<feature type="signal peptide" evidence="2">
    <location>
        <begin position="1"/>
        <end position="19"/>
    </location>
</feature>
<feature type="region of interest" description="Disordered" evidence="1">
    <location>
        <begin position="73"/>
        <end position="110"/>
    </location>
</feature>
<gene>
    <name evidence="4" type="ORF">GMD52_00950</name>
    <name evidence="3" type="ORF">TQ39_06690</name>
</gene>
<evidence type="ECO:0000256" key="1">
    <source>
        <dbReference type="SAM" id="MobiDB-lite"/>
    </source>
</evidence>
<dbReference type="RefSeq" id="WP_050004973.1">
    <property type="nucleotide sequence ID" value="NZ_CAUBPW010000001.1"/>
</dbReference>
<sequence>MSFLSKLVGIGLVAGAAVAAVKLIEKVWPQDDALDDVVYTVETGEFPLEDGTDAEDAPEAPYRPFDPDAALAPVPNVNPVEAPPAVPVTDPTKIADPADFQDWDELGCQG</sequence>
<reference evidence="3" key="1">
    <citation type="submission" date="2015-02" db="EMBL/GenBank/DDBJ databases">
        <title>A novel member of the family Ruminococcaceae isolated from human feces.</title>
        <authorList>
            <person name="Shkoporov A.N."/>
            <person name="Chaplin A.V."/>
            <person name="Motuzova O.V."/>
            <person name="Kafarskaia L.I."/>
            <person name="Khokhlova E.V."/>
            <person name="Efimov B.A."/>
        </authorList>
    </citation>
    <scope>NUCLEOTIDE SEQUENCE [LARGE SCALE GENOMIC DNA]</scope>
    <source>
        <strain evidence="3">585-1</strain>
    </source>
</reference>
<feature type="chain" id="PRO_5035989751" evidence="2">
    <location>
        <begin position="20"/>
        <end position="110"/>
    </location>
</feature>
<evidence type="ECO:0000313" key="3">
    <source>
        <dbReference type="EMBL" id="KJF40330.1"/>
    </source>
</evidence>
<name>A0A0D8J055_9FIRM</name>